<evidence type="ECO:0000313" key="2">
    <source>
        <dbReference type="Proteomes" id="UP001243330"/>
    </source>
</evidence>
<protein>
    <submittedName>
        <fullName evidence="1">Uncharacterized protein</fullName>
    </submittedName>
</protein>
<gene>
    <name evidence="1" type="ORF">CCHR01_06071</name>
</gene>
<evidence type="ECO:0000313" key="1">
    <source>
        <dbReference type="EMBL" id="KAK1851326.1"/>
    </source>
</evidence>
<proteinExistence type="predicted"/>
<name>A0AAD9ENT7_9PEZI</name>
<keyword evidence="2" id="KW-1185">Reference proteome</keyword>
<organism evidence="1 2">
    <name type="scientific">Colletotrichum chrysophilum</name>
    <dbReference type="NCBI Taxonomy" id="1836956"/>
    <lineage>
        <taxon>Eukaryota</taxon>
        <taxon>Fungi</taxon>
        <taxon>Dikarya</taxon>
        <taxon>Ascomycota</taxon>
        <taxon>Pezizomycotina</taxon>
        <taxon>Sordariomycetes</taxon>
        <taxon>Hypocreomycetidae</taxon>
        <taxon>Glomerellales</taxon>
        <taxon>Glomerellaceae</taxon>
        <taxon>Colletotrichum</taxon>
        <taxon>Colletotrichum gloeosporioides species complex</taxon>
    </lineage>
</organism>
<dbReference type="AlphaFoldDB" id="A0AAD9ENT7"/>
<dbReference type="Proteomes" id="UP001243330">
    <property type="component" value="Unassembled WGS sequence"/>
</dbReference>
<dbReference type="EMBL" id="JAQOWY010000099">
    <property type="protein sequence ID" value="KAK1851326.1"/>
    <property type="molecule type" value="Genomic_DNA"/>
</dbReference>
<accession>A0AAD9ENT7</accession>
<sequence>MARCLSRYWRFEPMIIRSARGSLERSRQIECDDWGATCCGMKWWPTRGPRTLMLKYQIERFHQAGSRPTFSTLHLFGGPSTANATPNITCLVVGLHVADAHDTSPRRVGVDGLVSLKKSLTSTLGAAASPSSTLMSPILLPSVSVLALSASSLSIVHHVSDHHQT</sequence>
<reference evidence="1" key="1">
    <citation type="submission" date="2023-01" db="EMBL/GenBank/DDBJ databases">
        <title>Colletotrichum chrysophilum M932 genome sequence.</title>
        <authorList>
            <person name="Baroncelli R."/>
        </authorList>
    </citation>
    <scope>NUCLEOTIDE SEQUENCE</scope>
    <source>
        <strain evidence="1">M932</strain>
    </source>
</reference>
<comment type="caution">
    <text evidence="1">The sequence shown here is derived from an EMBL/GenBank/DDBJ whole genome shotgun (WGS) entry which is preliminary data.</text>
</comment>